<gene>
    <name evidence="2" type="ORF">B0T46_13930</name>
</gene>
<dbReference type="Proteomes" id="UP000188836">
    <property type="component" value="Unassembled WGS sequence"/>
</dbReference>
<evidence type="ECO:0000313" key="3">
    <source>
        <dbReference type="Proteomes" id="UP000188836"/>
    </source>
</evidence>
<feature type="domain" description="Polymerase nucleotidyl transferase" evidence="1">
    <location>
        <begin position="18"/>
        <end position="67"/>
    </location>
</feature>
<dbReference type="GO" id="GO:0016779">
    <property type="term" value="F:nucleotidyltransferase activity"/>
    <property type="evidence" value="ECO:0007669"/>
    <property type="project" value="InterPro"/>
</dbReference>
<sequence>MSDDEFLAYLTGTLAALPGVTAVTLGGSRAQGTDRPDSDWDLALYYRGDFDPQTVRDIGWTGEVSEIGGWGSGLFNGGAWLRVDGRQVDLHYRDLAAVEHELTRCAVGEFHVEPLMFHLAGLPSYFVAGELAIHRVLSGDLPRPGYPAALRTSAPPRWRAQAELNLRYAEHNYAPHGRLTHCAGLMAVAAVQYAHAVLAARGEWTTNEKTLLDRAGLRWTDQLIESMTNNPADLTRAVAELRDRAAVTGS</sequence>
<keyword evidence="3" id="KW-1185">Reference proteome</keyword>
<dbReference type="InterPro" id="IPR002934">
    <property type="entry name" value="Polymerase_NTP_transf_dom"/>
</dbReference>
<proteinExistence type="predicted"/>
<evidence type="ECO:0000313" key="2">
    <source>
        <dbReference type="EMBL" id="ONM48105.1"/>
    </source>
</evidence>
<dbReference type="SUPFAM" id="SSF81301">
    <property type="entry name" value="Nucleotidyltransferase"/>
    <property type="match status" value="1"/>
</dbReference>
<dbReference type="RefSeq" id="WP_077117171.1">
    <property type="nucleotide sequence ID" value="NZ_LOKT01000011.1"/>
</dbReference>
<comment type="caution">
    <text evidence="2">The sequence shown here is derived from an EMBL/GenBank/DDBJ whole genome shotgun (WGS) entry which is preliminary data.</text>
</comment>
<evidence type="ECO:0000259" key="1">
    <source>
        <dbReference type="Pfam" id="PF01909"/>
    </source>
</evidence>
<dbReference type="AlphaFoldDB" id="A0A1V2TF29"/>
<dbReference type="OrthoDB" id="5176171at2"/>
<dbReference type="Gene3D" id="3.30.460.10">
    <property type="entry name" value="Beta Polymerase, domain 2"/>
    <property type="match status" value="1"/>
</dbReference>
<organism evidence="2 3">
    <name type="scientific">Nocardia donostiensis</name>
    <dbReference type="NCBI Taxonomy" id="1538463"/>
    <lineage>
        <taxon>Bacteria</taxon>
        <taxon>Bacillati</taxon>
        <taxon>Actinomycetota</taxon>
        <taxon>Actinomycetes</taxon>
        <taxon>Mycobacteriales</taxon>
        <taxon>Nocardiaceae</taxon>
        <taxon>Nocardia</taxon>
    </lineage>
</organism>
<protein>
    <submittedName>
        <fullName evidence="2">DNA polymerase subunit beta</fullName>
    </submittedName>
</protein>
<dbReference type="STRING" id="1538463.B0T36_17455"/>
<reference evidence="2 3" key="1">
    <citation type="journal article" date="2016" name="Antonie Van Leeuwenhoek">
        <title>Nocardia donostiensis sp. nov., isolated from human respiratory specimens.</title>
        <authorList>
            <person name="Ercibengoa M."/>
            <person name="Bell M."/>
            <person name="Marimon J.M."/>
            <person name="Humrighouse B."/>
            <person name="Klenk H.P."/>
            <person name="Potter G."/>
            <person name="Perez-Trallero E."/>
        </authorList>
    </citation>
    <scope>NUCLEOTIDE SEQUENCE [LARGE SCALE GENOMIC DNA]</scope>
    <source>
        <strain evidence="2 3">X1655</strain>
    </source>
</reference>
<dbReference type="InterPro" id="IPR043519">
    <property type="entry name" value="NT_sf"/>
</dbReference>
<dbReference type="EMBL" id="MUMY01000011">
    <property type="protein sequence ID" value="ONM48105.1"/>
    <property type="molecule type" value="Genomic_DNA"/>
</dbReference>
<accession>A0A1V2TF29</accession>
<dbReference type="Pfam" id="PF01909">
    <property type="entry name" value="NTP_transf_2"/>
    <property type="match status" value="1"/>
</dbReference>
<dbReference type="CDD" id="cd05403">
    <property type="entry name" value="NT_KNTase_like"/>
    <property type="match status" value="1"/>
</dbReference>
<name>A0A1V2TF29_9NOCA</name>